<dbReference type="InterPro" id="IPR009875">
    <property type="entry name" value="PilZ_domain"/>
</dbReference>
<dbReference type="Gene3D" id="2.40.10.220">
    <property type="entry name" value="predicted glycosyltransferase like domains"/>
    <property type="match status" value="1"/>
</dbReference>
<protein>
    <recommendedName>
        <fullName evidence="1">Cyclic diguanosine monophosphate-binding protein</fullName>
        <shortName evidence="1">c-di-GMP-binding protein</shortName>
    </recommendedName>
    <alternativeName>
        <fullName evidence="1">Pilz domain-containing protein</fullName>
    </alternativeName>
</protein>
<dbReference type="Proteomes" id="UP001297581">
    <property type="component" value="Unassembled WGS sequence"/>
</dbReference>
<reference evidence="3 4" key="1">
    <citation type="submission" date="2022-02" db="EMBL/GenBank/DDBJ databases">
        <title>The genome sequence of Shewanella sp. 3B26.</title>
        <authorList>
            <person name="Du J."/>
        </authorList>
    </citation>
    <scope>NUCLEOTIDE SEQUENCE [LARGE SCALE GENOMIC DNA]</scope>
    <source>
        <strain evidence="3 4">3B26</strain>
    </source>
</reference>
<evidence type="ECO:0000256" key="1">
    <source>
        <dbReference type="PIRNR" id="PIRNR028141"/>
    </source>
</evidence>
<comment type="subunit">
    <text evidence="1">Monomer in both c-di-GMP-bound and free forms.</text>
</comment>
<feature type="domain" description="PilZ" evidence="2">
    <location>
        <begin position="3"/>
        <end position="99"/>
    </location>
</feature>
<organism evidence="3 4">
    <name type="scientific">Shewanella zhuhaiensis</name>
    <dbReference type="NCBI Taxonomy" id="2919576"/>
    <lineage>
        <taxon>Bacteria</taxon>
        <taxon>Pseudomonadati</taxon>
        <taxon>Pseudomonadota</taxon>
        <taxon>Gammaproteobacteria</taxon>
        <taxon>Alteromonadales</taxon>
        <taxon>Shewanellaceae</taxon>
        <taxon>Shewanella</taxon>
    </lineage>
</organism>
<evidence type="ECO:0000259" key="2">
    <source>
        <dbReference type="Pfam" id="PF07238"/>
    </source>
</evidence>
<keyword evidence="1" id="KW-0547">Nucleotide-binding</keyword>
<dbReference type="Pfam" id="PF07238">
    <property type="entry name" value="PilZ"/>
    <property type="match status" value="1"/>
</dbReference>
<accession>A0AAJ1F9P7</accession>
<dbReference type="InterPro" id="IPR027021">
    <property type="entry name" value="C-di-GMP_BP_PA4608"/>
</dbReference>
<keyword evidence="1" id="KW-0973">c-di-GMP</keyword>
<dbReference type="GO" id="GO:0035438">
    <property type="term" value="F:cyclic-di-GMP binding"/>
    <property type="evidence" value="ECO:0007669"/>
    <property type="project" value="InterPro"/>
</dbReference>
<comment type="function">
    <text evidence="1">Binds the second messenger bis-(3'-5') cyclic dimeric guanosine monophosphate (c-di-GMP). Can bind two c-di-GMP molecules per monomer. May play a role in bacterial second-messenger regulated processes. Binding to c-di-GMP induces a conformational change of the C- and N-termini resulting in the exposure of a highly negative surface on one side of the protein to a possible effector protein.</text>
</comment>
<comment type="caution">
    <text evidence="3">The sequence shown here is derived from an EMBL/GenBank/DDBJ whole genome shotgun (WGS) entry which is preliminary data.</text>
</comment>
<sequence length="123" mass="13694">MDERRKFSRILFDTKATLSGDGMQWETRILDLSLNGALLEAPAAFAPASDSLLLSFTLPDSDVEVQMQALIAHQKPGMIGLTCQHIDVESISHLRRMVELNLGDASLLNRELENFIESHEKGD</sequence>
<keyword evidence="4" id="KW-1185">Reference proteome</keyword>
<dbReference type="SUPFAM" id="SSF141371">
    <property type="entry name" value="PilZ domain-like"/>
    <property type="match status" value="1"/>
</dbReference>
<gene>
    <name evidence="3" type="ORF">MJ923_03530</name>
</gene>
<dbReference type="RefSeq" id="WP_240589918.1">
    <property type="nucleotide sequence ID" value="NZ_JAKUDL010000001.1"/>
</dbReference>
<dbReference type="PIRSF" id="PIRSF028141">
    <property type="entry name" value="C-di-GMP_BP_PA4608"/>
    <property type="match status" value="1"/>
</dbReference>
<name>A0AAJ1F9P7_9GAMM</name>
<dbReference type="AlphaFoldDB" id="A0AAJ1F9P7"/>
<evidence type="ECO:0000313" key="4">
    <source>
        <dbReference type="Proteomes" id="UP001297581"/>
    </source>
</evidence>
<evidence type="ECO:0000313" key="3">
    <source>
        <dbReference type="EMBL" id="MCH4293375.1"/>
    </source>
</evidence>
<proteinExistence type="predicted"/>
<dbReference type="EMBL" id="JAKUDL010000001">
    <property type="protein sequence ID" value="MCH4293375.1"/>
    <property type="molecule type" value="Genomic_DNA"/>
</dbReference>